<dbReference type="Proteomes" id="UP001610432">
    <property type="component" value="Unassembled WGS sequence"/>
</dbReference>
<comment type="caution">
    <text evidence="7">The sequence shown here is derived from an EMBL/GenBank/DDBJ whole genome shotgun (WGS) entry which is preliminary data.</text>
</comment>
<dbReference type="Pfam" id="PF01202">
    <property type="entry name" value="SKI"/>
    <property type="match status" value="1"/>
</dbReference>
<dbReference type="SUPFAM" id="SSF52540">
    <property type="entry name" value="P-loop containing nucleoside triphosphate hydrolases"/>
    <property type="match status" value="1"/>
</dbReference>
<dbReference type="InterPro" id="IPR036291">
    <property type="entry name" value="NAD(P)-bd_dom_sf"/>
</dbReference>
<gene>
    <name evidence="7" type="ORF">BJX67DRAFT_186061</name>
</gene>
<dbReference type="Gene3D" id="3.40.50.10860">
    <property type="entry name" value="Leucine Dehydrogenase, chain A, domain 1"/>
    <property type="match status" value="1"/>
</dbReference>
<dbReference type="Pfam" id="PF01488">
    <property type="entry name" value="Shikimate_DH"/>
    <property type="match status" value="1"/>
</dbReference>
<dbReference type="SUPFAM" id="SSF51569">
    <property type="entry name" value="Aldolase"/>
    <property type="match status" value="1"/>
</dbReference>
<dbReference type="InterPro" id="IPR027417">
    <property type="entry name" value="P-loop_NTPase"/>
</dbReference>
<reference evidence="7 8" key="1">
    <citation type="submission" date="2024-07" db="EMBL/GenBank/DDBJ databases">
        <title>Section-level genome sequencing and comparative genomics of Aspergillus sections Usti and Cavernicolus.</title>
        <authorList>
            <consortium name="Lawrence Berkeley National Laboratory"/>
            <person name="Nybo J.L."/>
            <person name="Vesth T.C."/>
            <person name="Theobald S."/>
            <person name="Frisvad J.C."/>
            <person name="Larsen T.O."/>
            <person name="Kjaerboelling I."/>
            <person name="Rothschild-Mancinelli K."/>
            <person name="Lyhne E.K."/>
            <person name="Kogle M.E."/>
            <person name="Barry K."/>
            <person name="Clum A."/>
            <person name="Na H."/>
            <person name="Ledsgaard L."/>
            <person name="Lin J."/>
            <person name="Lipzen A."/>
            <person name="Kuo A."/>
            <person name="Riley R."/>
            <person name="Mondo S."/>
            <person name="Labutti K."/>
            <person name="Haridas S."/>
            <person name="Pangalinan J."/>
            <person name="Salamov A.A."/>
            <person name="Simmons B.A."/>
            <person name="Magnuson J.K."/>
            <person name="Chen J."/>
            <person name="Drula E."/>
            <person name="Henrissat B."/>
            <person name="Wiebenga A."/>
            <person name="Lubbers R.J."/>
            <person name="Gomes A.C."/>
            <person name="Macurrencykelacurrency M.R."/>
            <person name="Stajich J."/>
            <person name="Grigoriev I.V."/>
            <person name="Mortensen U.H."/>
            <person name="De Vries R.P."/>
            <person name="Baker S.E."/>
            <person name="Andersen M.R."/>
        </authorList>
    </citation>
    <scope>NUCLEOTIDE SEQUENCE [LARGE SCALE GENOMIC DNA]</scope>
    <source>
        <strain evidence="7 8">CBS 449.75</strain>
    </source>
</reference>
<comment type="similarity">
    <text evidence="1">In the 2nd section; belongs to the type-I 3-dehydroquinase family.</text>
</comment>
<feature type="domain" description="Quinate/shikimate 5-dehydrogenase/glutamyl-tRNA reductase" evidence="4">
    <location>
        <begin position="709"/>
        <end position="751"/>
    </location>
</feature>
<evidence type="ECO:0000256" key="3">
    <source>
        <dbReference type="SAM" id="MobiDB-lite"/>
    </source>
</evidence>
<evidence type="ECO:0000313" key="8">
    <source>
        <dbReference type="Proteomes" id="UP001610432"/>
    </source>
</evidence>
<evidence type="ECO:0000259" key="5">
    <source>
        <dbReference type="Pfam" id="PF08501"/>
    </source>
</evidence>
<dbReference type="RefSeq" id="XP_070884432.1">
    <property type="nucleotide sequence ID" value="XM_071025248.1"/>
</dbReference>
<protein>
    <submittedName>
        <fullName evidence="7">Type I 3-dehydroquinase-domain-containing protein</fullName>
    </submittedName>
</protein>
<dbReference type="InterPro" id="IPR006151">
    <property type="entry name" value="Shikm_DH/Glu-tRNA_Rdtase"/>
</dbReference>
<dbReference type="Gene3D" id="3.20.20.70">
    <property type="entry name" value="Aldolase class I"/>
    <property type="match status" value="1"/>
</dbReference>
<accession>A0ABR4LPZ6</accession>
<feature type="domain" description="Shikimate dehydrogenase substrate binding N-terminal" evidence="5">
    <location>
        <begin position="572"/>
        <end position="652"/>
    </location>
</feature>
<feature type="domain" description="SDH C-terminal" evidence="6">
    <location>
        <begin position="850"/>
        <end position="879"/>
    </location>
</feature>
<feature type="compositionally biased region" description="Polar residues" evidence="3">
    <location>
        <begin position="24"/>
        <end position="33"/>
    </location>
</feature>
<dbReference type="EMBL" id="JBFXLQ010000032">
    <property type="protein sequence ID" value="KAL2865453.1"/>
    <property type="molecule type" value="Genomic_DNA"/>
</dbReference>
<dbReference type="PANTHER" id="PTHR21090">
    <property type="entry name" value="AROM/DEHYDROQUINATE SYNTHASE"/>
    <property type="match status" value="1"/>
</dbReference>
<feature type="region of interest" description="Disordered" evidence="3">
    <location>
        <begin position="14"/>
        <end position="33"/>
    </location>
</feature>
<dbReference type="Pfam" id="PF18317">
    <property type="entry name" value="SDH_C"/>
    <property type="match status" value="1"/>
</dbReference>
<dbReference type="InterPro" id="IPR041121">
    <property type="entry name" value="SDH_C"/>
</dbReference>
<dbReference type="Pfam" id="PF08501">
    <property type="entry name" value="Shikimate_dh_N"/>
    <property type="match status" value="1"/>
</dbReference>
<dbReference type="InterPro" id="IPR046346">
    <property type="entry name" value="Aminoacid_DH-like_N_sf"/>
</dbReference>
<dbReference type="GeneID" id="98140320"/>
<comment type="similarity">
    <text evidence="2">In the N-terminal section; belongs to the shikimate kinase family.</text>
</comment>
<dbReference type="InterPro" id="IPR001381">
    <property type="entry name" value="DHquinase_I"/>
</dbReference>
<dbReference type="InterPro" id="IPR031322">
    <property type="entry name" value="Shikimate/glucono_kinase"/>
</dbReference>
<evidence type="ECO:0000313" key="7">
    <source>
        <dbReference type="EMBL" id="KAL2865453.1"/>
    </source>
</evidence>
<dbReference type="SUPFAM" id="SSF53223">
    <property type="entry name" value="Aminoacid dehydrogenase-like, N-terminal domain"/>
    <property type="match status" value="1"/>
</dbReference>
<dbReference type="CDD" id="cd00502">
    <property type="entry name" value="DHQase_I"/>
    <property type="match status" value="1"/>
</dbReference>
<dbReference type="PANTHER" id="PTHR21090:SF27">
    <property type="entry name" value="QUINATE REPRESSOR PROTEIN"/>
    <property type="match status" value="1"/>
</dbReference>
<dbReference type="CDD" id="cd01065">
    <property type="entry name" value="NAD_bind_Shikimate_DH"/>
    <property type="match status" value="1"/>
</dbReference>
<organism evidence="7 8">
    <name type="scientific">Aspergillus lucknowensis</name>
    <dbReference type="NCBI Taxonomy" id="176173"/>
    <lineage>
        <taxon>Eukaryota</taxon>
        <taxon>Fungi</taxon>
        <taxon>Dikarya</taxon>
        <taxon>Ascomycota</taxon>
        <taxon>Pezizomycotina</taxon>
        <taxon>Eurotiomycetes</taxon>
        <taxon>Eurotiomycetidae</taxon>
        <taxon>Eurotiales</taxon>
        <taxon>Aspergillaceae</taxon>
        <taxon>Aspergillus</taxon>
        <taxon>Aspergillus subgen. Nidulantes</taxon>
    </lineage>
</organism>
<sequence>MSILVRPPKRRLDDLEPVRDQNHRQLSQGFSRESGNKLGINAYSGTDYGRFEEHLEVSGDGSRLASPFRDPNSGRTSPSRFEESLQTRRKFSRNASIVLIGIRGTGKSSLAVMLATTYGRRLIEADRYFQQITGHSRAAYKRDYTVPEYRRQEAIVMESMLMEHQDDCVIVCGPGDVERNGQILLREYAKTHPVIHIVRDLGSIKSYLKTRDIEKVRRLLQLSAPIYRACSNFEFFNVSEKGIGDQAFGKNSQYYTQWDAEVDQRAQASTPFLVLKRLQRDFLRFVAFAAGNISELTKQLSPFPLHMQPIESRKFTYAATVPISSLLERDLDIEELESTADAFELKIDVSATPSTQLGTESNLADTISQTVATVRRNIIIPLIYHVDGSAASSNQQTELLRRSEASYLELVQHGLRLGPEFVTVDLSFEDSLLSQIIASKGSTKVIGHYSAGQSPPKGWDDPEYLSIYERAKRLGCDMVRLTQPTATIDDNFAVERFRHQVKTLPGPQLPVIAYNSGPLGRNSCCFNPILTPVVPRPLLSEAAKKGLPSITIKEAQDALYSSFVLDPMQFFVFGANTTYSLSPAMHNAAFATRGMPHTYRIHQSATLRGLNELVENPNFGGTSVSLPYKTEVIPLLHSMSPHARAIGAVNTLIPIRNLETSTDNALDMEKSRSGPIKGLHGDNTDWIGICNCIRRGLSPANAIRPSTTGLVIGAGGMARAAIYSMIHLGVQNIFVWNRTLANAEKLAQHYMRLDLNALGRSGPSSSYRIHVLETLQDRWPTKYRQPTIVCSGIPAHRIGDQPAPNFQLPPQWIESPTGGVVVDIAYKPLNTPLMRQIRSLSRRGWVAVDGLDVLPEQGFAQFELFTGCRAPRRLMRTIVLQEYKEEEQDADYDRSAIRTRLENLDGQPV</sequence>
<proteinExistence type="inferred from homology"/>
<feature type="compositionally biased region" description="Basic and acidic residues" evidence="3">
    <location>
        <begin position="14"/>
        <end position="23"/>
    </location>
</feature>
<evidence type="ECO:0000259" key="6">
    <source>
        <dbReference type="Pfam" id="PF18317"/>
    </source>
</evidence>
<evidence type="ECO:0000256" key="2">
    <source>
        <dbReference type="ARBA" id="ARBA00009349"/>
    </source>
</evidence>
<dbReference type="InterPro" id="IPR013708">
    <property type="entry name" value="Shikimate_DH-bd_N"/>
</dbReference>
<dbReference type="InterPro" id="IPR013785">
    <property type="entry name" value="Aldolase_TIM"/>
</dbReference>
<dbReference type="Pfam" id="PF01487">
    <property type="entry name" value="DHquinase_I"/>
    <property type="match status" value="1"/>
</dbReference>
<evidence type="ECO:0000256" key="1">
    <source>
        <dbReference type="ARBA" id="ARBA00006477"/>
    </source>
</evidence>
<dbReference type="SUPFAM" id="SSF51735">
    <property type="entry name" value="NAD(P)-binding Rossmann-fold domains"/>
    <property type="match status" value="1"/>
</dbReference>
<evidence type="ECO:0000259" key="4">
    <source>
        <dbReference type="Pfam" id="PF01488"/>
    </source>
</evidence>
<dbReference type="Gene3D" id="3.40.50.300">
    <property type="entry name" value="P-loop containing nucleotide triphosphate hydrolases"/>
    <property type="match status" value="1"/>
</dbReference>
<feature type="region of interest" description="Disordered" evidence="3">
    <location>
        <begin position="58"/>
        <end position="84"/>
    </location>
</feature>
<name>A0ABR4LPZ6_9EURO</name>
<keyword evidence="8" id="KW-1185">Reference proteome</keyword>
<dbReference type="Gene3D" id="3.40.50.720">
    <property type="entry name" value="NAD(P)-binding Rossmann-like Domain"/>
    <property type="match status" value="1"/>
</dbReference>